<dbReference type="EMBL" id="QFYS01000003">
    <property type="protein sequence ID" value="RAK66390.1"/>
    <property type="molecule type" value="Genomic_DNA"/>
</dbReference>
<reference evidence="1 2" key="1">
    <citation type="submission" date="2018-05" db="EMBL/GenBank/DDBJ databases">
        <authorList>
            <person name="Lanie J.A."/>
            <person name="Ng W.-L."/>
            <person name="Kazmierczak K.M."/>
            <person name="Andrzejewski T.M."/>
            <person name="Davidsen T.M."/>
            <person name="Wayne K.J."/>
            <person name="Tettelin H."/>
            <person name="Glass J.I."/>
            <person name="Rusch D."/>
            <person name="Podicherti R."/>
            <person name="Tsui H.-C.T."/>
            <person name="Winkler M.E."/>
        </authorList>
    </citation>
    <scope>NUCLEOTIDE SEQUENCE [LARGE SCALE GENOMIC DNA]</scope>
    <source>
        <strain evidence="1 2">BUT-10</strain>
    </source>
</reference>
<name>A0A328BGK8_9CAUL</name>
<comment type="caution">
    <text evidence="1">The sequence shown here is derived from an EMBL/GenBank/DDBJ whole genome shotgun (WGS) entry which is preliminary data.</text>
</comment>
<proteinExistence type="predicted"/>
<dbReference type="AlphaFoldDB" id="A0A328BGK8"/>
<gene>
    <name evidence="1" type="ORF">DJ019_09090</name>
</gene>
<keyword evidence="2" id="KW-1185">Reference proteome</keyword>
<accession>A0A328BGK8</accession>
<protein>
    <submittedName>
        <fullName evidence="1">Uncharacterized protein</fullName>
    </submittedName>
</protein>
<dbReference type="RefSeq" id="WP_111275699.1">
    <property type="nucleotide sequence ID" value="NZ_QFYS01000003.1"/>
</dbReference>
<organism evidence="1 2">
    <name type="scientific">Phenylobacterium kunshanense</name>
    <dbReference type="NCBI Taxonomy" id="1445034"/>
    <lineage>
        <taxon>Bacteria</taxon>
        <taxon>Pseudomonadati</taxon>
        <taxon>Pseudomonadota</taxon>
        <taxon>Alphaproteobacteria</taxon>
        <taxon>Caulobacterales</taxon>
        <taxon>Caulobacteraceae</taxon>
        <taxon>Phenylobacterium</taxon>
    </lineage>
</organism>
<evidence type="ECO:0000313" key="1">
    <source>
        <dbReference type="EMBL" id="RAK66390.1"/>
    </source>
</evidence>
<evidence type="ECO:0000313" key="2">
    <source>
        <dbReference type="Proteomes" id="UP000249524"/>
    </source>
</evidence>
<sequence>MARTFPVADTPPDLLEEIACPSPPAGFWVAPRDATRTVGDLVARGHALAAGCARCGHGRQWLADELAAAPAGLTVGAIVARLVCGEGGCGSRSGTLAVLWPPDRRPSARRRHLSRRDIARIQAMAEEVTETHQPPILEDLDAPIRVGACLPGQETYLAAHVIAAWRGRLVLGWPLSRKARNGRRAIDDLHA</sequence>
<dbReference type="Proteomes" id="UP000249524">
    <property type="component" value="Unassembled WGS sequence"/>
</dbReference>